<protein>
    <recommendedName>
        <fullName evidence="2">PIH1 N-terminal domain-containing protein</fullName>
    </recommendedName>
</protein>
<name>A0A2J7PQC3_9NEOP</name>
<keyword evidence="4" id="KW-1185">Reference proteome</keyword>
<dbReference type="EMBL" id="NEVH01022639">
    <property type="protein sequence ID" value="PNF18539.1"/>
    <property type="molecule type" value="Genomic_DNA"/>
</dbReference>
<dbReference type="InterPro" id="IPR012981">
    <property type="entry name" value="PIH1_N"/>
</dbReference>
<comment type="caution">
    <text evidence="3">The sequence shown here is derived from an EMBL/GenBank/DDBJ whole genome shotgun (WGS) entry which is preliminary data.</text>
</comment>
<comment type="similarity">
    <text evidence="1">Belongs to the PIH1 family.</text>
</comment>
<dbReference type="PANTHER" id="PTHR22997:SF3">
    <property type="entry name" value="PROTEIN KINTOUN"/>
    <property type="match status" value="1"/>
</dbReference>
<feature type="non-terminal residue" evidence="3">
    <location>
        <position position="160"/>
    </location>
</feature>
<gene>
    <name evidence="3" type="ORF">B7P43_G08509</name>
</gene>
<evidence type="ECO:0000259" key="2">
    <source>
        <dbReference type="Pfam" id="PF08190"/>
    </source>
</evidence>
<feature type="domain" description="PIH1 N-terminal" evidence="2">
    <location>
        <begin position="40"/>
        <end position="159"/>
    </location>
</feature>
<dbReference type="InterPro" id="IPR050734">
    <property type="entry name" value="PIH1/Kintoun_subfamily"/>
</dbReference>
<dbReference type="GO" id="GO:0005737">
    <property type="term" value="C:cytoplasm"/>
    <property type="evidence" value="ECO:0007669"/>
    <property type="project" value="TreeGrafter"/>
</dbReference>
<sequence length="160" mass="18363">MALNSSWEDLDLTKDEVEKLGAALKKEEFRKLLMEYAEEVSDPENRRQYEKEITELEKERGIDISFINPEPCYVIKSSVNGQKKAFINICKNEKVGKPTSEPMAKSGSRGLNWSLPFTQAPPRDDVDKNGNRCSVFDVVFHPDTYRLAENNAQFKKMLNN</sequence>
<accession>A0A2J7PQC3</accession>
<dbReference type="AlphaFoldDB" id="A0A2J7PQC3"/>
<evidence type="ECO:0000256" key="1">
    <source>
        <dbReference type="ARBA" id="ARBA00008511"/>
    </source>
</evidence>
<evidence type="ECO:0000313" key="4">
    <source>
        <dbReference type="Proteomes" id="UP000235965"/>
    </source>
</evidence>
<organism evidence="3 4">
    <name type="scientific">Cryptotermes secundus</name>
    <dbReference type="NCBI Taxonomy" id="105785"/>
    <lineage>
        <taxon>Eukaryota</taxon>
        <taxon>Metazoa</taxon>
        <taxon>Ecdysozoa</taxon>
        <taxon>Arthropoda</taxon>
        <taxon>Hexapoda</taxon>
        <taxon>Insecta</taxon>
        <taxon>Pterygota</taxon>
        <taxon>Neoptera</taxon>
        <taxon>Polyneoptera</taxon>
        <taxon>Dictyoptera</taxon>
        <taxon>Blattodea</taxon>
        <taxon>Blattoidea</taxon>
        <taxon>Termitoidae</taxon>
        <taxon>Kalotermitidae</taxon>
        <taxon>Cryptotermitinae</taxon>
        <taxon>Cryptotermes</taxon>
    </lineage>
</organism>
<dbReference type="Pfam" id="PF08190">
    <property type="entry name" value="PIH1"/>
    <property type="match status" value="1"/>
</dbReference>
<proteinExistence type="inferred from homology"/>
<reference evidence="3 4" key="1">
    <citation type="submission" date="2017-12" db="EMBL/GenBank/DDBJ databases">
        <title>Hemimetabolous genomes reveal molecular basis of termite eusociality.</title>
        <authorList>
            <person name="Harrison M.C."/>
            <person name="Jongepier E."/>
            <person name="Robertson H.M."/>
            <person name="Arning N."/>
            <person name="Bitard-Feildel T."/>
            <person name="Chao H."/>
            <person name="Childers C.P."/>
            <person name="Dinh H."/>
            <person name="Doddapaneni H."/>
            <person name="Dugan S."/>
            <person name="Gowin J."/>
            <person name="Greiner C."/>
            <person name="Han Y."/>
            <person name="Hu H."/>
            <person name="Hughes D.S.T."/>
            <person name="Huylmans A.-K."/>
            <person name="Kemena C."/>
            <person name="Kremer L.P.M."/>
            <person name="Lee S.L."/>
            <person name="Lopez-Ezquerra A."/>
            <person name="Mallet L."/>
            <person name="Monroy-Kuhn J.M."/>
            <person name="Moser A."/>
            <person name="Murali S.C."/>
            <person name="Muzny D.M."/>
            <person name="Otani S."/>
            <person name="Piulachs M.-D."/>
            <person name="Poelchau M."/>
            <person name="Qu J."/>
            <person name="Schaub F."/>
            <person name="Wada-Katsumata A."/>
            <person name="Worley K.C."/>
            <person name="Xie Q."/>
            <person name="Ylla G."/>
            <person name="Poulsen M."/>
            <person name="Gibbs R.A."/>
            <person name="Schal C."/>
            <person name="Richards S."/>
            <person name="Belles X."/>
            <person name="Korb J."/>
            <person name="Bornberg-Bauer E."/>
        </authorList>
    </citation>
    <scope>NUCLEOTIDE SEQUENCE [LARGE SCALE GENOMIC DNA]</scope>
    <source>
        <tissue evidence="3">Whole body</tissue>
    </source>
</reference>
<evidence type="ECO:0000313" key="3">
    <source>
        <dbReference type="EMBL" id="PNF18539.1"/>
    </source>
</evidence>
<dbReference type="OrthoDB" id="546764at2759"/>
<dbReference type="Proteomes" id="UP000235965">
    <property type="component" value="Unassembled WGS sequence"/>
</dbReference>
<dbReference type="PANTHER" id="PTHR22997">
    <property type="entry name" value="PIH1 DOMAIN-CONTAINING PROTEIN 1"/>
    <property type="match status" value="1"/>
</dbReference>